<sequence>MNSTQLKAAIVAGAVIVIGGAIALTSIEKVNNGFQGVVISKTGKIASDKTIGPGMHFEFFKDVVSYPTRMVQADFNNDDKKNGKPIVASTKDGKRVDVELKVSYHVEPNKIVDIYKKFGNVTGEAMENGWLRTQTQNALRDEYVKHSLLDILTGKASNLEPELINDLKDRFSKEGYVLDDITLGVPDVDKATQQTIDGIIAATQANEKAKKDAETALTNAKKDADVAKTKADAELYTKEQEAKANDALNKSITDETIKYKEAEARLKFGWVTVDGTGSTIVDGKDK</sequence>
<comment type="caution">
    <text evidence="3">The sequence shown here is derived from an EMBL/GenBank/DDBJ whole genome shotgun (WGS) entry which is preliminary data.</text>
</comment>
<name>A0AAP3Z2L6_9LACT</name>
<accession>A0AAP3Z2L6</accession>
<reference evidence="3" key="1">
    <citation type="submission" date="2022-10" db="EMBL/GenBank/DDBJ databases">
        <authorList>
            <person name="Turner M.S."/>
            <person name="Huang W."/>
        </authorList>
    </citation>
    <scope>NUCLEOTIDE SEQUENCE</scope>
    <source>
        <strain evidence="3">54</strain>
    </source>
</reference>
<reference evidence="3" key="2">
    <citation type="journal article" date="2023" name="Food Microbiol.">
        <title>Evaluation of the fermentation potential of lactic acid bacteria isolated from herbs, fruits and vegetables as starter cultures in nut-based milk alternatives.</title>
        <authorList>
            <person name="Huang W."/>
            <person name="Dong A."/>
            <person name="Pham H.T."/>
            <person name="Zhou C."/>
            <person name="Huo Z."/>
            <person name="Watjen A.P."/>
            <person name="Prakash S."/>
            <person name="Bang-Berthelsen C.H."/>
            <person name="Turner M.S."/>
        </authorList>
    </citation>
    <scope>NUCLEOTIDE SEQUENCE</scope>
    <source>
        <strain evidence="3">54</strain>
    </source>
</reference>
<dbReference type="InterPro" id="IPR036013">
    <property type="entry name" value="Band_7/SPFH_dom_sf"/>
</dbReference>
<dbReference type="PANTHER" id="PTHR42911:SF1">
    <property type="entry name" value="MODULATOR OF FTSH PROTEASE HFLC"/>
    <property type="match status" value="1"/>
</dbReference>
<feature type="domain" description="Band 7" evidence="2">
    <location>
        <begin position="29"/>
        <end position="217"/>
    </location>
</feature>
<organism evidence="3 4">
    <name type="scientific">Lactococcus lactis</name>
    <dbReference type="NCBI Taxonomy" id="1358"/>
    <lineage>
        <taxon>Bacteria</taxon>
        <taxon>Bacillati</taxon>
        <taxon>Bacillota</taxon>
        <taxon>Bacilli</taxon>
        <taxon>Lactobacillales</taxon>
        <taxon>Streptococcaceae</taxon>
        <taxon>Lactococcus</taxon>
    </lineage>
</organism>
<feature type="coiled-coil region" evidence="1">
    <location>
        <begin position="210"/>
        <end position="265"/>
    </location>
</feature>
<evidence type="ECO:0000313" key="3">
    <source>
        <dbReference type="EMBL" id="MDG4977200.1"/>
    </source>
</evidence>
<dbReference type="AlphaFoldDB" id="A0AAP3Z2L6"/>
<dbReference type="PANTHER" id="PTHR42911">
    <property type="entry name" value="MODULATOR OF FTSH PROTEASE HFLC"/>
    <property type="match status" value="1"/>
</dbReference>
<gene>
    <name evidence="3" type="ORF">OGZ50_10690</name>
</gene>
<evidence type="ECO:0000259" key="2">
    <source>
        <dbReference type="Pfam" id="PF01145"/>
    </source>
</evidence>
<proteinExistence type="predicted"/>
<protein>
    <submittedName>
        <fullName evidence="3">SPFH domain-containing protein</fullName>
    </submittedName>
</protein>
<dbReference type="RefSeq" id="WP_139918116.1">
    <property type="nucleotide sequence ID" value="NZ_JAOWLT010000006.1"/>
</dbReference>
<evidence type="ECO:0000313" key="4">
    <source>
        <dbReference type="Proteomes" id="UP001152598"/>
    </source>
</evidence>
<keyword evidence="1" id="KW-0175">Coiled coil</keyword>
<evidence type="ECO:0000256" key="1">
    <source>
        <dbReference type="SAM" id="Coils"/>
    </source>
</evidence>
<dbReference type="EMBL" id="JAOWLV010000006">
    <property type="protein sequence ID" value="MDG4977200.1"/>
    <property type="molecule type" value="Genomic_DNA"/>
</dbReference>
<dbReference type="Pfam" id="PF01145">
    <property type="entry name" value="Band_7"/>
    <property type="match status" value="1"/>
</dbReference>
<dbReference type="Gene3D" id="3.30.479.30">
    <property type="entry name" value="Band 7 domain"/>
    <property type="match status" value="1"/>
</dbReference>
<dbReference type="InterPro" id="IPR001107">
    <property type="entry name" value="Band_7"/>
</dbReference>
<dbReference type="Proteomes" id="UP001152598">
    <property type="component" value="Unassembled WGS sequence"/>
</dbReference>